<evidence type="ECO:0008006" key="6">
    <source>
        <dbReference type="Google" id="ProtNLM"/>
    </source>
</evidence>
<keyword evidence="3" id="KW-0732">Signal</keyword>
<dbReference type="EMBL" id="BAABIK010000046">
    <property type="protein sequence ID" value="GAA4957250.1"/>
    <property type="molecule type" value="Genomic_DNA"/>
</dbReference>
<dbReference type="RefSeq" id="WP_345559257.1">
    <property type="nucleotide sequence ID" value="NZ_BAABIK010000046.1"/>
</dbReference>
<feature type="chain" id="PRO_5045786021" description="Tryptophan-associated transmembrane protein (Trp_oprn_chp)" evidence="3">
    <location>
        <begin position="23"/>
        <end position="236"/>
    </location>
</feature>
<evidence type="ECO:0000256" key="1">
    <source>
        <dbReference type="SAM" id="MobiDB-lite"/>
    </source>
</evidence>
<feature type="compositionally biased region" description="Polar residues" evidence="1">
    <location>
        <begin position="181"/>
        <end position="192"/>
    </location>
</feature>
<gene>
    <name evidence="4" type="ORF">GCM10023224_48930</name>
</gene>
<proteinExistence type="predicted"/>
<sequence length="236" mass="24580">MSNGLRHTLGLFAGVLAAPVLAAGLAWAPHWTAGAGVDYDLTAVPGAPAWAAPVGVLAVVGLLLGLVTGSRLSPLAALLPGLALLAAGVVETAGLPQPVPGLEGLLDVEGAGSRPWFAWGPVFVLAGAMLVVSALPPSRWRRRVREDRGDEDYDGYGGYEDRYSGYSSAAEPAPPAGSADTPATGTESTRTMSWDADGMPPRYHVSDPRDQQAPQPGATGWNEPRPRRWEDRDTGP</sequence>
<feature type="transmembrane region" description="Helical" evidence="2">
    <location>
        <begin position="75"/>
        <end position="96"/>
    </location>
</feature>
<keyword evidence="2" id="KW-0472">Membrane</keyword>
<feature type="compositionally biased region" description="Low complexity" evidence="1">
    <location>
        <begin position="164"/>
        <end position="179"/>
    </location>
</feature>
<organism evidence="4 5">
    <name type="scientific">Streptomonospora halophila</name>
    <dbReference type="NCBI Taxonomy" id="427369"/>
    <lineage>
        <taxon>Bacteria</taxon>
        <taxon>Bacillati</taxon>
        <taxon>Actinomycetota</taxon>
        <taxon>Actinomycetes</taxon>
        <taxon>Streptosporangiales</taxon>
        <taxon>Nocardiopsidaceae</taxon>
        <taxon>Streptomonospora</taxon>
    </lineage>
</organism>
<feature type="region of interest" description="Disordered" evidence="1">
    <location>
        <begin position="164"/>
        <end position="236"/>
    </location>
</feature>
<evidence type="ECO:0000256" key="2">
    <source>
        <dbReference type="SAM" id="Phobius"/>
    </source>
</evidence>
<keyword evidence="2" id="KW-0812">Transmembrane</keyword>
<evidence type="ECO:0000256" key="3">
    <source>
        <dbReference type="SAM" id="SignalP"/>
    </source>
</evidence>
<comment type="caution">
    <text evidence="4">The sequence shown here is derived from an EMBL/GenBank/DDBJ whole genome shotgun (WGS) entry which is preliminary data.</text>
</comment>
<feature type="transmembrane region" description="Helical" evidence="2">
    <location>
        <begin position="46"/>
        <end position="68"/>
    </location>
</feature>
<evidence type="ECO:0000313" key="5">
    <source>
        <dbReference type="Proteomes" id="UP001499993"/>
    </source>
</evidence>
<accession>A0ABP9GZI8</accession>
<evidence type="ECO:0000313" key="4">
    <source>
        <dbReference type="EMBL" id="GAA4957250.1"/>
    </source>
</evidence>
<keyword evidence="2" id="KW-1133">Transmembrane helix</keyword>
<protein>
    <recommendedName>
        <fullName evidence="6">Tryptophan-associated transmembrane protein (Trp_oprn_chp)</fullName>
    </recommendedName>
</protein>
<keyword evidence="5" id="KW-1185">Reference proteome</keyword>
<dbReference type="Proteomes" id="UP001499993">
    <property type="component" value="Unassembled WGS sequence"/>
</dbReference>
<feature type="signal peptide" evidence="3">
    <location>
        <begin position="1"/>
        <end position="22"/>
    </location>
</feature>
<name>A0ABP9GZI8_9ACTN</name>
<reference evidence="5" key="1">
    <citation type="journal article" date="2019" name="Int. J. Syst. Evol. Microbiol.">
        <title>The Global Catalogue of Microorganisms (GCM) 10K type strain sequencing project: providing services to taxonomists for standard genome sequencing and annotation.</title>
        <authorList>
            <consortium name="The Broad Institute Genomics Platform"/>
            <consortium name="The Broad Institute Genome Sequencing Center for Infectious Disease"/>
            <person name="Wu L."/>
            <person name="Ma J."/>
        </authorList>
    </citation>
    <scope>NUCLEOTIDE SEQUENCE [LARGE SCALE GENOMIC DNA]</scope>
    <source>
        <strain evidence="5">JCM 18123</strain>
    </source>
</reference>
<feature type="transmembrane region" description="Helical" evidence="2">
    <location>
        <begin position="116"/>
        <end position="135"/>
    </location>
</feature>
<feature type="compositionally biased region" description="Basic and acidic residues" evidence="1">
    <location>
        <begin position="224"/>
        <end position="236"/>
    </location>
</feature>